<organism evidence="4 5">
    <name type="scientific">Porites evermanni</name>
    <dbReference type="NCBI Taxonomy" id="104178"/>
    <lineage>
        <taxon>Eukaryota</taxon>
        <taxon>Metazoa</taxon>
        <taxon>Cnidaria</taxon>
        <taxon>Anthozoa</taxon>
        <taxon>Hexacorallia</taxon>
        <taxon>Scleractinia</taxon>
        <taxon>Fungiina</taxon>
        <taxon>Poritidae</taxon>
        <taxon>Porites</taxon>
    </lineage>
</organism>
<dbReference type="Pfam" id="PF25815">
    <property type="entry name" value="CTHRC1_C"/>
    <property type="match status" value="1"/>
</dbReference>
<dbReference type="InterPro" id="IPR057873">
    <property type="entry name" value="CTHRC1_C"/>
</dbReference>
<dbReference type="Pfam" id="PF01391">
    <property type="entry name" value="Collagen"/>
    <property type="match status" value="1"/>
</dbReference>
<feature type="compositionally biased region" description="Low complexity" evidence="1">
    <location>
        <begin position="97"/>
        <end position="106"/>
    </location>
</feature>
<feature type="chain" id="PRO_5047041983" description="CTHRC1 C-terminal domain-containing protein" evidence="2">
    <location>
        <begin position="20"/>
        <end position="287"/>
    </location>
</feature>
<dbReference type="InterPro" id="IPR008160">
    <property type="entry name" value="Collagen"/>
</dbReference>
<evidence type="ECO:0000256" key="1">
    <source>
        <dbReference type="SAM" id="MobiDB-lite"/>
    </source>
</evidence>
<gene>
    <name evidence="4" type="ORF">PEVE_00034313</name>
</gene>
<name>A0ABN8MFR3_9CNID</name>
<evidence type="ECO:0000256" key="2">
    <source>
        <dbReference type="SAM" id="SignalP"/>
    </source>
</evidence>
<accession>A0ABN8MFR3</accession>
<feature type="region of interest" description="Disordered" evidence="1">
    <location>
        <begin position="47"/>
        <end position="146"/>
    </location>
</feature>
<dbReference type="Proteomes" id="UP001159427">
    <property type="component" value="Unassembled WGS sequence"/>
</dbReference>
<evidence type="ECO:0000259" key="3">
    <source>
        <dbReference type="Pfam" id="PF25815"/>
    </source>
</evidence>
<comment type="caution">
    <text evidence="4">The sequence shown here is derived from an EMBL/GenBank/DDBJ whole genome shotgun (WGS) entry which is preliminary data.</text>
</comment>
<proteinExistence type="predicted"/>
<keyword evidence="2" id="KW-0732">Signal</keyword>
<feature type="compositionally biased region" description="Basic and acidic residues" evidence="1">
    <location>
        <begin position="129"/>
        <end position="139"/>
    </location>
</feature>
<dbReference type="EMBL" id="CALNXI010000518">
    <property type="protein sequence ID" value="CAH3028532.1"/>
    <property type="molecule type" value="Genomic_DNA"/>
</dbReference>
<evidence type="ECO:0000313" key="4">
    <source>
        <dbReference type="EMBL" id="CAH3028532.1"/>
    </source>
</evidence>
<dbReference type="PANTHER" id="PTHR24637">
    <property type="entry name" value="COLLAGEN"/>
    <property type="match status" value="1"/>
</dbReference>
<keyword evidence="5" id="KW-1185">Reference proteome</keyword>
<feature type="domain" description="CTHRC1 C-terminal" evidence="3">
    <location>
        <begin position="151"/>
        <end position="279"/>
    </location>
</feature>
<evidence type="ECO:0000313" key="5">
    <source>
        <dbReference type="Proteomes" id="UP001159427"/>
    </source>
</evidence>
<feature type="signal peptide" evidence="2">
    <location>
        <begin position="1"/>
        <end position="19"/>
    </location>
</feature>
<dbReference type="PANTHER" id="PTHR24637:SF421">
    <property type="entry name" value="CUTICLE COLLAGEN DPY-2"/>
    <property type="match status" value="1"/>
</dbReference>
<reference evidence="4 5" key="1">
    <citation type="submission" date="2022-05" db="EMBL/GenBank/DDBJ databases">
        <authorList>
            <consortium name="Genoscope - CEA"/>
            <person name="William W."/>
        </authorList>
    </citation>
    <scope>NUCLEOTIDE SEQUENCE [LARGE SCALE GENOMIC DNA]</scope>
</reference>
<protein>
    <recommendedName>
        <fullName evidence="3">CTHRC1 C-terminal domain-containing protein</fullName>
    </recommendedName>
</protein>
<sequence>MVQCFAVLLILCFSGGSLGTTTSPQQQNTAKLKDLCEKSILCHGFPGTPGSNGMPGMPGVSGPQGPQGREGAKGQNGDKGSQGTPGPRGDRGREGPLGKSGPPGIKGIKGEQGLVGMKGEPGIVGNQGRKGDKGEKGESVKASQASVVPQTNWKQCVWKSASNTDNGKIKDCSFNKLKSDTALKVSYQGNVRMHSDQKCIRLYFKFNGNECSGPMTIEAGVYSAWGGSTPNLHHHRSFEGYCENIPKGTVRVELWVGQCGSWNLGDSYTGWIFVSRIMIEEVSRPQS</sequence>